<accession>E3MLV9</accession>
<dbReference type="eggNOG" id="ENOG502RTA0">
    <property type="taxonomic scope" value="Eukaryota"/>
</dbReference>
<dbReference type="EMBL" id="DS268456">
    <property type="protein sequence ID" value="EFP04728.1"/>
    <property type="molecule type" value="Genomic_DNA"/>
</dbReference>
<dbReference type="GeneID" id="9798182"/>
<reference evidence="1" key="1">
    <citation type="submission" date="2007-07" db="EMBL/GenBank/DDBJ databases">
        <title>PCAP assembly of the Caenorhabditis remanei genome.</title>
        <authorList>
            <consortium name="The Caenorhabditis remanei Sequencing Consortium"/>
            <person name="Wilson R.K."/>
        </authorList>
    </citation>
    <scope>NUCLEOTIDE SEQUENCE [LARGE SCALE GENOMIC DNA]</scope>
    <source>
        <strain evidence="1">PB4641</strain>
    </source>
</reference>
<evidence type="ECO:0000313" key="1">
    <source>
        <dbReference type="EMBL" id="EFP04728.1"/>
    </source>
</evidence>
<dbReference type="OrthoDB" id="5873813at2759"/>
<proteinExistence type="predicted"/>
<keyword evidence="2" id="KW-1185">Reference proteome</keyword>
<sequence length="290" mass="33712">MEKIIQNRKTKKIKKKKTIRRNNQKTWRQVSEVLIETVKSKMKISDVLDLSIMTKVIETGCQVRIQEHFNDSLEFQYLNTLEITVNGEKMTVFNVISFLEWITTFDLKWTTVSFINFPEDGILRRALFENVERVSKEVVLFQIHDENITISYRALASLCQICSSSPTPCELLHEMINLPPRAKNLKLEMCSADKAVIPRRFLKNLLNSINPTTLKVYFNSSTEILQMSEYCGDIFSLHDNPITHVSNGNLKFYNAYLNCLEDCCMMVNTYRIDNVVTSFFVTSVEKFVVF</sequence>
<evidence type="ECO:0000313" key="2">
    <source>
        <dbReference type="Proteomes" id="UP000008281"/>
    </source>
</evidence>
<dbReference type="HOGENOM" id="CLU_960555_0_0_1"/>
<dbReference type="OMA" id="IHDENIT"/>
<protein>
    <submittedName>
        <fullName evidence="1">Uncharacterized protein</fullName>
    </submittedName>
</protein>
<name>E3MLV9_CAERE</name>
<dbReference type="FunCoup" id="E3MLV9">
    <property type="interactions" value="550"/>
</dbReference>
<organism evidence="2">
    <name type="scientific">Caenorhabditis remanei</name>
    <name type="common">Caenorhabditis vulgaris</name>
    <dbReference type="NCBI Taxonomy" id="31234"/>
    <lineage>
        <taxon>Eukaryota</taxon>
        <taxon>Metazoa</taxon>
        <taxon>Ecdysozoa</taxon>
        <taxon>Nematoda</taxon>
        <taxon>Chromadorea</taxon>
        <taxon>Rhabditida</taxon>
        <taxon>Rhabditina</taxon>
        <taxon>Rhabditomorpha</taxon>
        <taxon>Rhabditoidea</taxon>
        <taxon>Rhabditidae</taxon>
        <taxon>Peloderinae</taxon>
        <taxon>Caenorhabditis</taxon>
    </lineage>
</organism>
<dbReference type="Proteomes" id="UP000008281">
    <property type="component" value="Unassembled WGS sequence"/>
</dbReference>
<dbReference type="RefSeq" id="XP_003102689.2">
    <property type="nucleotide sequence ID" value="XM_003102641.2"/>
</dbReference>
<dbReference type="CTD" id="9798182"/>
<dbReference type="KEGG" id="crq:GCK72_014434"/>
<gene>
    <name evidence="1" type="ORF">CRE_29958</name>
</gene>
<dbReference type="AlphaFoldDB" id="E3MLV9"/>
<dbReference type="InParanoid" id="E3MLV9"/>